<name>A0A2H3B3H6_9AGAR</name>
<evidence type="ECO:0000313" key="2">
    <source>
        <dbReference type="EMBL" id="PBK59157.1"/>
    </source>
</evidence>
<sequence length="303" mass="34021">MFTAAWVLRGTVASATPTTTTTTCSSVEKPRLHLFQAQTITALDAAREISIPKGILKYLQEMGQVEEYKLYGYELKNVTLMADTIRLPFLHTLYAGYSPILRSIITPRLEGVHVQLFNKEFWEKNLPAFPLRSGYSLRKITFEDCILGMNKYISFLQTSPNLEDLVLCFTVWNDRMDSCLLEILPSKGGEEGEGGNLVPRLTKLNIVVQYNGYSRTSKIGGITRWWGFASVEVRAAVLVKEDMMASPGAGNTKRWNRLKEGGMEALFHVIGGKADDECPPASSRMTHVDPDPNSHAYLQREYD</sequence>
<reference evidence="3" key="1">
    <citation type="journal article" date="2017" name="Nat. Ecol. Evol.">
        <title>Genome expansion and lineage-specific genetic innovations in the forest pathogenic fungi Armillaria.</title>
        <authorList>
            <person name="Sipos G."/>
            <person name="Prasanna A.N."/>
            <person name="Walter M.C."/>
            <person name="O'Connor E."/>
            <person name="Balint B."/>
            <person name="Krizsan K."/>
            <person name="Kiss B."/>
            <person name="Hess J."/>
            <person name="Varga T."/>
            <person name="Slot J."/>
            <person name="Riley R."/>
            <person name="Boka B."/>
            <person name="Rigling D."/>
            <person name="Barry K."/>
            <person name="Lee J."/>
            <person name="Mihaltcheva S."/>
            <person name="LaButti K."/>
            <person name="Lipzen A."/>
            <person name="Waldron R."/>
            <person name="Moloney N.M."/>
            <person name="Sperisen C."/>
            <person name="Kredics L."/>
            <person name="Vagvoelgyi C."/>
            <person name="Patrignani A."/>
            <person name="Fitzpatrick D."/>
            <person name="Nagy I."/>
            <person name="Doyle S."/>
            <person name="Anderson J.B."/>
            <person name="Grigoriev I.V."/>
            <person name="Gueldener U."/>
            <person name="Muensterkoetter M."/>
            <person name="Nagy L.G."/>
        </authorList>
    </citation>
    <scope>NUCLEOTIDE SEQUENCE [LARGE SCALE GENOMIC DNA]</scope>
    <source>
        <strain evidence="3">28-4</strain>
    </source>
</reference>
<dbReference type="STRING" id="1076256.A0A2H3B3H6"/>
<protein>
    <submittedName>
        <fullName evidence="2">Uncharacterized protein</fullName>
    </submittedName>
</protein>
<keyword evidence="3" id="KW-1185">Reference proteome</keyword>
<evidence type="ECO:0000256" key="1">
    <source>
        <dbReference type="SAM" id="MobiDB-lite"/>
    </source>
</evidence>
<feature type="compositionally biased region" description="Basic and acidic residues" evidence="1">
    <location>
        <begin position="286"/>
        <end position="303"/>
    </location>
</feature>
<dbReference type="EMBL" id="KZ293511">
    <property type="protein sequence ID" value="PBK59157.1"/>
    <property type="molecule type" value="Genomic_DNA"/>
</dbReference>
<evidence type="ECO:0000313" key="3">
    <source>
        <dbReference type="Proteomes" id="UP000218334"/>
    </source>
</evidence>
<organism evidence="2 3">
    <name type="scientific">Armillaria solidipes</name>
    <dbReference type="NCBI Taxonomy" id="1076256"/>
    <lineage>
        <taxon>Eukaryota</taxon>
        <taxon>Fungi</taxon>
        <taxon>Dikarya</taxon>
        <taxon>Basidiomycota</taxon>
        <taxon>Agaricomycotina</taxon>
        <taxon>Agaricomycetes</taxon>
        <taxon>Agaricomycetidae</taxon>
        <taxon>Agaricales</taxon>
        <taxon>Marasmiineae</taxon>
        <taxon>Physalacriaceae</taxon>
        <taxon>Armillaria</taxon>
    </lineage>
</organism>
<feature type="region of interest" description="Disordered" evidence="1">
    <location>
        <begin position="278"/>
        <end position="303"/>
    </location>
</feature>
<accession>A0A2H3B3H6</accession>
<proteinExistence type="predicted"/>
<gene>
    <name evidence="2" type="ORF">ARMSODRAFT_983253</name>
</gene>
<dbReference type="Proteomes" id="UP000218334">
    <property type="component" value="Unassembled WGS sequence"/>
</dbReference>
<dbReference type="AlphaFoldDB" id="A0A2H3B3H6"/>